<evidence type="ECO:0000256" key="6">
    <source>
        <dbReference type="ARBA" id="ARBA00022801"/>
    </source>
</evidence>
<keyword evidence="5 7" id="KW-0659">Purine metabolism</keyword>
<evidence type="ECO:0000256" key="1">
    <source>
        <dbReference type="ARBA" id="ARBA00001043"/>
    </source>
</evidence>
<comment type="caution">
    <text evidence="9">The sequence shown here is derived from an EMBL/GenBank/DDBJ whole genome shotgun (WGS) entry which is preliminary data.</text>
</comment>
<evidence type="ECO:0000259" key="8">
    <source>
        <dbReference type="Pfam" id="PF00576"/>
    </source>
</evidence>
<dbReference type="InterPro" id="IPR014306">
    <property type="entry name" value="Hydroxyisourate_hydrolase"/>
</dbReference>
<keyword evidence="10" id="KW-1185">Reference proteome</keyword>
<name>A0ABT2X0X0_9RHOB</name>
<evidence type="ECO:0000256" key="4">
    <source>
        <dbReference type="ARBA" id="ARBA00011881"/>
    </source>
</evidence>
<dbReference type="SUPFAM" id="SSF49472">
    <property type="entry name" value="Transthyretin (synonym: prealbumin)"/>
    <property type="match status" value="1"/>
</dbReference>
<keyword evidence="6 7" id="KW-0378">Hydrolase</keyword>
<dbReference type="Proteomes" id="UP001209535">
    <property type="component" value="Unassembled WGS sequence"/>
</dbReference>
<dbReference type="InterPro" id="IPR023418">
    <property type="entry name" value="Thyroxine_BS"/>
</dbReference>
<dbReference type="PANTHER" id="PTHR10395">
    <property type="entry name" value="URICASE AND TRANSTHYRETIN-RELATED"/>
    <property type="match status" value="1"/>
</dbReference>
<dbReference type="PROSITE" id="PS00768">
    <property type="entry name" value="TRANSTHYRETIN_1"/>
    <property type="match status" value="1"/>
</dbReference>
<evidence type="ECO:0000256" key="2">
    <source>
        <dbReference type="ARBA" id="ARBA00002704"/>
    </source>
</evidence>
<feature type="domain" description="Transthyretin/hydroxyisourate hydrolase" evidence="8">
    <location>
        <begin position="6"/>
        <end position="118"/>
    </location>
</feature>
<dbReference type="InterPro" id="IPR000895">
    <property type="entry name" value="Transthyretin/HIU_hydrolase"/>
</dbReference>
<proteinExistence type="inferred from homology"/>
<evidence type="ECO:0000313" key="10">
    <source>
        <dbReference type="Proteomes" id="UP001209535"/>
    </source>
</evidence>
<dbReference type="PANTHER" id="PTHR10395:SF7">
    <property type="entry name" value="5-HYDROXYISOURATE HYDROLASE"/>
    <property type="match status" value="1"/>
</dbReference>
<comment type="function">
    <text evidence="2">Catalyzes the hydrolysis of 5-hydroxyisourate (HIU) to 2-oxo-4-hydroxy-4-carboxy-5-ureidoimidazoline (OHCU).</text>
</comment>
<dbReference type="GO" id="GO:0033971">
    <property type="term" value="F:hydroxyisourate hydrolase activity"/>
    <property type="evidence" value="ECO:0007669"/>
    <property type="project" value="UniProtKB-EC"/>
</dbReference>
<dbReference type="NCBIfam" id="TIGR02962">
    <property type="entry name" value="hdxy_isourate"/>
    <property type="match status" value="1"/>
</dbReference>
<dbReference type="InterPro" id="IPR023416">
    <property type="entry name" value="Transthyretin/HIU_hydrolase_d"/>
</dbReference>
<comment type="similarity">
    <text evidence="3 7">Belongs to the transthyretin family. 5-hydroxyisourate hydrolase subfamily.</text>
</comment>
<comment type="subunit">
    <text evidence="4 7">Homotetramer.</text>
</comment>
<comment type="catalytic activity">
    <reaction evidence="1 7">
        <text>5-hydroxyisourate + H2O = 5-hydroxy-2-oxo-4-ureido-2,5-dihydro-1H-imidazole-5-carboxylate + H(+)</text>
        <dbReference type="Rhea" id="RHEA:23736"/>
        <dbReference type="ChEBI" id="CHEBI:15377"/>
        <dbReference type="ChEBI" id="CHEBI:15378"/>
        <dbReference type="ChEBI" id="CHEBI:18072"/>
        <dbReference type="ChEBI" id="CHEBI:58639"/>
        <dbReference type="EC" id="3.5.2.17"/>
    </reaction>
</comment>
<dbReference type="InterPro" id="IPR036817">
    <property type="entry name" value="Transthyretin/HIU_hydrolase_sf"/>
</dbReference>
<dbReference type="Gene3D" id="2.60.40.180">
    <property type="entry name" value="Transthyretin/hydroxyisourate hydrolase domain"/>
    <property type="match status" value="1"/>
</dbReference>
<sequence length="119" mass="12738">MAEGYLTTHVLDTARGVPAAGLEIELFTVAGEERRSLARMVTNADGRTDSPILPKGAFAVGVYELVFRAGAYLDAAGAAPEAPRFLDEIPIRFGISDPEAHYHVPLLLSPFGYGTYRGS</sequence>
<gene>
    <name evidence="9" type="primary">uraH</name>
    <name evidence="9" type="ORF">OEZ60_06180</name>
</gene>
<evidence type="ECO:0000256" key="7">
    <source>
        <dbReference type="RuleBase" id="RU361270"/>
    </source>
</evidence>
<dbReference type="EMBL" id="JAOVQO010000005">
    <property type="protein sequence ID" value="MCU9847590.1"/>
    <property type="molecule type" value="Genomic_DNA"/>
</dbReference>
<dbReference type="CDD" id="cd05822">
    <property type="entry name" value="TLP_HIUase"/>
    <property type="match status" value="1"/>
</dbReference>
<dbReference type="Pfam" id="PF00576">
    <property type="entry name" value="Transthyretin"/>
    <property type="match status" value="1"/>
</dbReference>
<accession>A0ABT2X0X0</accession>
<dbReference type="EC" id="3.5.2.17" evidence="7"/>
<dbReference type="PRINTS" id="PR00189">
    <property type="entry name" value="TRNSTHYRETIN"/>
</dbReference>
<evidence type="ECO:0000256" key="3">
    <source>
        <dbReference type="ARBA" id="ARBA00009850"/>
    </source>
</evidence>
<evidence type="ECO:0000313" key="9">
    <source>
        <dbReference type="EMBL" id="MCU9847590.1"/>
    </source>
</evidence>
<evidence type="ECO:0000256" key="5">
    <source>
        <dbReference type="ARBA" id="ARBA00022631"/>
    </source>
</evidence>
<protein>
    <recommendedName>
        <fullName evidence="7">5-hydroxyisourate hydrolase</fullName>
        <shortName evidence="7">HIU hydrolase</shortName>
        <shortName evidence="7">HIUHase</shortName>
        <ecNumber evidence="7">3.5.2.17</ecNumber>
    </recommendedName>
</protein>
<reference evidence="9 10" key="1">
    <citation type="submission" date="2022-10" db="EMBL/GenBank/DDBJ databases">
        <title>Defluviimonas sp. nov., isolated from ocean surface sediments.</title>
        <authorList>
            <person name="He W."/>
            <person name="Wang L."/>
            <person name="Zhang D.-F."/>
        </authorList>
    </citation>
    <scope>NUCLEOTIDE SEQUENCE [LARGE SCALE GENOMIC DNA]</scope>
    <source>
        <strain evidence="9 10">WL0024</strain>
    </source>
</reference>
<organism evidence="9 10">
    <name type="scientific">Albidovulum salinarum</name>
    <dbReference type="NCBI Taxonomy" id="2984153"/>
    <lineage>
        <taxon>Bacteria</taxon>
        <taxon>Pseudomonadati</taxon>
        <taxon>Pseudomonadota</taxon>
        <taxon>Alphaproteobacteria</taxon>
        <taxon>Rhodobacterales</taxon>
        <taxon>Paracoccaceae</taxon>
        <taxon>Albidovulum</taxon>
    </lineage>
</organism>
<dbReference type="RefSeq" id="WP_263334254.1">
    <property type="nucleotide sequence ID" value="NZ_JAOVQO010000005.1"/>
</dbReference>